<keyword evidence="2" id="KW-1185">Reference proteome</keyword>
<feature type="non-terminal residue" evidence="1">
    <location>
        <position position="51"/>
    </location>
</feature>
<evidence type="ECO:0000313" key="1">
    <source>
        <dbReference type="EMBL" id="KAF2825326.1"/>
    </source>
</evidence>
<feature type="non-terminal residue" evidence="1">
    <location>
        <position position="1"/>
    </location>
</feature>
<reference evidence="1" key="1">
    <citation type="journal article" date="2020" name="Stud. Mycol.">
        <title>101 Dothideomycetes genomes: a test case for predicting lifestyles and emergence of pathogens.</title>
        <authorList>
            <person name="Haridas S."/>
            <person name="Albert R."/>
            <person name="Binder M."/>
            <person name="Bloem J."/>
            <person name="Labutti K."/>
            <person name="Salamov A."/>
            <person name="Andreopoulos B."/>
            <person name="Baker S."/>
            <person name="Barry K."/>
            <person name="Bills G."/>
            <person name="Bluhm B."/>
            <person name="Cannon C."/>
            <person name="Castanera R."/>
            <person name="Culley D."/>
            <person name="Daum C."/>
            <person name="Ezra D."/>
            <person name="Gonzalez J."/>
            <person name="Henrissat B."/>
            <person name="Kuo A."/>
            <person name="Liang C."/>
            <person name="Lipzen A."/>
            <person name="Lutzoni F."/>
            <person name="Magnuson J."/>
            <person name="Mondo S."/>
            <person name="Nolan M."/>
            <person name="Ohm R."/>
            <person name="Pangilinan J."/>
            <person name="Park H.-J."/>
            <person name="Ramirez L."/>
            <person name="Alfaro M."/>
            <person name="Sun H."/>
            <person name="Tritt A."/>
            <person name="Yoshinaga Y."/>
            <person name="Zwiers L.-H."/>
            <person name="Turgeon B."/>
            <person name="Goodwin S."/>
            <person name="Spatafora J."/>
            <person name="Crous P."/>
            <person name="Grigoriev I."/>
        </authorList>
    </citation>
    <scope>NUCLEOTIDE SEQUENCE</scope>
    <source>
        <strain evidence="1">CBS 113818</strain>
    </source>
</reference>
<dbReference type="EMBL" id="MU006228">
    <property type="protein sequence ID" value="KAF2825326.1"/>
    <property type="molecule type" value="Genomic_DNA"/>
</dbReference>
<dbReference type="OrthoDB" id="4232626at2759"/>
<sequence>WSIIERQLIRWGEFFRAGKRLRVDLSFNYIDASLQPTNPANRGNKRGSSAT</sequence>
<accession>A0A6A6ZWV8</accession>
<dbReference type="AlphaFoldDB" id="A0A6A6ZWV8"/>
<name>A0A6A6ZWV8_9PLEO</name>
<organism evidence="1 2">
    <name type="scientific">Ophiobolus disseminans</name>
    <dbReference type="NCBI Taxonomy" id="1469910"/>
    <lineage>
        <taxon>Eukaryota</taxon>
        <taxon>Fungi</taxon>
        <taxon>Dikarya</taxon>
        <taxon>Ascomycota</taxon>
        <taxon>Pezizomycotina</taxon>
        <taxon>Dothideomycetes</taxon>
        <taxon>Pleosporomycetidae</taxon>
        <taxon>Pleosporales</taxon>
        <taxon>Pleosporineae</taxon>
        <taxon>Phaeosphaeriaceae</taxon>
        <taxon>Ophiobolus</taxon>
    </lineage>
</organism>
<dbReference type="Proteomes" id="UP000799424">
    <property type="component" value="Unassembled WGS sequence"/>
</dbReference>
<gene>
    <name evidence="1" type="ORF">CC86DRAFT_240352</name>
</gene>
<evidence type="ECO:0000313" key="2">
    <source>
        <dbReference type="Proteomes" id="UP000799424"/>
    </source>
</evidence>
<protein>
    <submittedName>
        <fullName evidence="1">Uncharacterized protein</fullName>
    </submittedName>
</protein>
<proteinExistence type="predicted"/>